<gene>
    <name evidence="2" type="ORF">H9779_04790</name>
</gene>
<keyword evidence="1" id="KW-1133">Transmembrane helix</keyword>
<reference evidence="2" key="2">
    <citation type="submission" date="2021-04" db="EMBL/GenBank/DDBJ databases">
        <authorList>
            <person name="Gilroy R."/>
        </authorList>
    </citation>
    <scope>NUCLEOTIDE SEQUENCE</scope>
    <source>
        <strain evidence="2">CHK169-11906</strain>
    </source>
</reference>
<feature type="transmembrane region" description="Helical" evidence="1">
    <location>
        <begin position="116"/>
        <end position="137"/>
    </location>
</feature>
<dbReference type="Proteomes" id="UP000824259">
    <property type="component" value="Unassembled WGS sequence"/>
</dbReference>
<proteinExistence type="predicted"/>
<evidence type="ECO:0000313" key="3">
    <source>
        <dbReference type="Proteomes" id="UP000824259"/>
    </source>
</evidence>
<name>A0A9D2RIP3_9BACT</name>
<feature type="transmembrane region" description="Helical" evidence="1">
    <location>
        <begin position="36"/>
        <end position="58"/>
    </location>
</feature>
<feature type="transmembrane region" description="Helical" evidence="1">
    <location>
        <begin position="143"/>
        <end position="165"/>
    </location>
</feature>
<dbReference type="AlphaFoldDB" id="A0A9D2RIP3"/>
<evidence type="ECO:0000256" key="1">
    <source>
        <dbReference type="SAM" id="Phobius"/>
    </source>
</evidence>
<keyword evidence="1" id="KW-0812">Transmembrane</keyword>
<organism evidence="2 3">
    <name type="scientific">Candidatus Alistipes avicola</name>
    <dbReference type="NCBI Taxonomy" id="2838432"/>
    <lineage>
        <taxon>Bacteria</taxon>
        <taxon>Pseudomonadati</taxon>
        <taxon>Bacteroidota</taxon>
        <taxon>Bacteroidia</taxon>
        <taxon>Bacteroidales</taxon>
        <taxon>Rikenellaceae</taxon>
        <taxon>Alistipes</taxon>
    </lineage>
</organism>
<comment type="caution">
    <text evidence="2">The sequence shown here is derived from an EMBL/GenBank/DDBJ whole genome shotgun (WGS) entry which is preliminary data.</text>
</comment>
<reference evidence="2" key="1">
    <citation type="journal article" date="2021" name="PeerJ">
        <title>Extensive microbial diversity within the chicken gut microbiome revealed by metagenomics and culture.</title>
        <authorList>
            <person name="Gilroy R."/>
            <person name="Ravi A."/>
            <person name="Getino M."/>
            <person name="Pursley I."/>
            <person name="Horton D.L."/>
            <person name="Alikhan N.F."/>
            <person name="Baker D."/>
            <person name="Gharbi K."/>
            <person name="Hall N."/>
            <person name="Watson M."/>
            <person name="Adriaenssens E.M."/>
            <person name="Foster-Nyarko E."/>
            <person name="Jarju S."/>
            <person name="Secka A."/>
            <person name="Antonio M."/>
            <person name="Oren A."/>
            <person name="Chaudhuri R.R."/>
            <person name="La Ragione R."/>
            <person name="Hildebrand F."/>
            <person name="Pallen M.J."/>
        </authorList>
    </citation>
    <scope>NUCLEOTIDE SEQUENCE</scope>
    <source>
        <strain evidence="2">CHK169-11906</strain>
    </source>
</reference>
<evidence type="ECO:0000313" key="2">
    <source>
        <dbReference type="EMBL" id="HJA98898.1"/>
    </source>
</evidence>
<dbReference type="EMBL" id="DWYR01000012">
    <property type="protein sequence ID" value="HJA98898.1"/>
    <property type="molecule type" value="Genomic_DNA"/>
</dbReference>
<feature type="transmembrane region" description="Helical" evidence="1">
    <location>
        <begin position="7"/>
        <end position="30"/>
    </location>
</feature>
<keyword evidence="1" id="KW-0472">Membrane</keyword>
<protein>
    <submittedName>
        <fullName evidence="2">Rod shape-determining protein MreD</fullName>
    </submittedName>
</protein>
<accession>A0A9D2RIP3</accession>
<sequence>MYRTFPYIVLFVVVALLQVFLLNNLTISVYLNPLVYIAFIILLPIETPPVVVLFCALLTGVTMDWTMGVPGLNTLATLPAAMLRRPILASIAGKETLREGGVPSVERLGRNVFPRYVIAMVLIQHFLFFAFESLSWAHILHTFLRLVASSAVTIAFVWLLARFFLSKFTMRK</sequence>